<dbReference type="Proteomes" id="UP000799766">
    <property type="component" value="Unassembled WGS sequence"/>
</dbReference>
<feature type="region of interest" description="Disordered" evidence="6">
    <location>
        <begin position="92"/>
        <end position="119"/>
    </location>
</feature>
<dbReference type="Pfam" id="PF02144">
    <property type="entry name" value="Rad1"/>
    <property type="match status" value="1"/>
</dbReference>
<evidence type="ECO:0000313" key="8">
    <source>
        <dbReference type="Proteomes" id="UP000799766"/>
    </source>
</evidence>
<dbReference type="InterPro" id="IPR003021">
    <property type="entry name" value="Rad1_Rec1_Rad17"/>
</dbReference>
<sequence length="424" mass="44591">MPTNRDNQDGVPPPLFTAAFTCAKQAPPRPPPIYMLLRCINFAPKTQVQISAEGLRFSAHDSSIMEGKLAIETHDELGHAFLDKSLFTHYTFNPPPRPSSPSSTSSSRSPTPVPSSPPSIPAFDVSLPALLETLQLATVSAITSTSTSSDGAISTHQPSSSFMAAALDGATVTLTYASLSAPLTLRVVDPAARITTRCELTTYEPDAPGSFADEDATMRGGGEIPFARDRLQLKVIMPAQGLAEAVAEIGATGAERLVVRGTPVGRRGRDARGNGSNRSGGLEFEGRGGALGDAVVTFAAEEGARGTTAGGAPGGGGFLETFQVARRCAEMYSFELIKRANRAMLEATKVSIRGDAEGVLSLQFMIETGVAEGAGGQRGGPPGLAGVGFVDFRFVPFIGEDEDEDYGDEDEGEEEDEDEETEEE</sequence>
<evidence type="ECO:0000256" key="3">
    <source>
        <dbReference type="ARBA" id="ARBA00022763"/>
    </source>
</evidence>
<comment type="similarity">
    <text evidence="2">Belongs to the rad1 family.</text>
</comment>
<feature type="region of interest" description="Disordered" evidence="6">
    <location>
        <begin position="264"/>
        <end position="284"/>
    </location>
</feature>
<evidence type="ECO:0000256" key="2">
    <source>
        <dbReference type="ARBA" id="ARBA00010991"/>
    </source>
</evidence>
<dbReference type="GO" id="GO:0006281">
    <property type="term" value="P:DNA repair"/>
    <property type="evidence" value="ECO:0007669"/>
    <property type="project" value="UniProtKB-KW"/>
</dbReference>
<dbReference type="Gene3D" id="3.70.10.10">
    <property type="match status" value="1"/>
</dbReference>
<feature type="region of interest" description="Disordered" evidence="6">
    <location>
        <begin position="400"/>
        <end position="424"/>
    </location>
</feature>
<evidence type="ECO:0000256" key="4">
    <source>
        <dbReference type="ARBA" id="ARBA00023204"/>
    </source>
</evidence>
<keyword evidence="3" id="KW-0227">DNA damage</keyword>
<dbReference type="GO" id="GO:0000077">
    <property type="term" value="P:DNA damage checkpoint signaling"/>
    <property type="evidence" value="ECO:0007669"/>
    <property type="project" value="InterPro"/>
</dbReference>
<keyword evidence="5" id="KW-0539">Nucleus</keyword>
<dbReference type="OrthoDB" id="337581at2759"/>
<dbReference type="AlphaFoldDB" id="A0A6A6NSQ0"/>
<protein>
    <submittedName>
        <fullName evidence="7">Repair protein Rad1/Rec1/Rad17-domain-containing protein</fullName>
    </submittedName>
</protein>
<evidence type="ECO:0000256" key="5">
    <source>
        <dbReference type="ARBA" id="ARBA00023242"/>
    </source>
</evidence>
<gene>
    <name evidence="7" type="ORF">BDY21DRAFT_366150</name>
</gene>
<name>A0A6A6NSQ0_9PEZI</name>
<keyword evidence="4" id="KW-0234">DNA repair</keyword>
<accession>A0A6A6NSQ0</accession>
<dbReference type="PANTHER" id="PTHR10870">
    <property type="entry name" value="CELL CYCLE CHECKPOINT PROTEIN RAD1"/>
    <property type="match status" value="1"/>
</dbReference>
<comment type="subcellular location">
    <subcellularLocation>
        <location evidence="1">Nucleus</location>
    </subcellularLocation>
</comment>
<feature type="compositionally biased region" description="Low complexity" evidence="6">
    <location>
        <begin position="100"/>
        <end position="110"/>
    </location>
</feature>
<evidence type="ECO:0000256" key="6">
    <source>
        <dbReference type="SAM" id="MobiDB-lite"/>
    </source>
</evidence>
<dbReference type="GO" id="GO:0030896">
    <property type="term" value="C:checkpoint clamp complex"/>
    <property type="evidence" value="ECO:0007669"/>
    <property type="project" value="TreeGrafter"/>
</dbReference>
<dbReference type="PRINTS" id="PR01245">
    <property type="entry name" value="RAD1REC1"/>
</dbReference>
<organism evidence="7 8">
    <name type="scientific">Lineolata rhizophorae</name>
    <dbReference type="NCBI Taxonomy" id="578093"/>
    <lineage>
        <taxon>Eukaryota</taxon>
        <taxon>Fungi</taxon>
        <taxon>Dikarya</taxon>
        <taxon>Ascomycota</taxon>
        <taxon>Pezizomycotina</taxon>
        <taxon>Dothideomycetes</taxon>
        <taxon>Dothideomycetes incertae sedis</taxon>
        <taxon>Lineolatales</taxon>
        <taxon>Lineolataceae</taxon>
        <taxon>Lineolata</taxon>
    </lineage>
</organism>
<dbReference type="EMBL" id="MU001690">
    <property type="protein sequence ID" value="KAF2454756.1"/>
    <property type="molecule type" value="Genomic_DNA"/>
</dbReference>
<keyword evidence="8" id="KW-1185">Reference proteome</keyword>
<proteinExistence type="inferred from homology"/>
<reference evidence="7" key="1">
    <citation type="journal article" date="2020" name="Stud. Mycol.">
        <title>101 Dothideomycetes genomes: a test case for predicting lifestyles and emergence of pathogens.</title>
        <authorList>
            <person name="Haridas S."/>
            <person name="Albert R."/>
            <person name="Binder M."/>
            <person name="Bloem J."/>
            <person name="Labutti K."/>
            <person name="Salamov A."/>
            <person name="Andreopoulos B."/>
            <person name="Baker S."/>
            <person name="Barry K."/>
            <person name="Bills G."/>
            <person name="Bluhm B."/>
            <person name="Cannon C."/>
            <person name="Castanera R."/>
            <person name="Culley D."/>
            <person name="Daum C."/>
            <person name="Ezra D."/>
            <person name="Gonzalez J."/>
            <person name="Henrissat B."/>
            <person name="Kuo A."/>
            <person name="Liang C."/>
            <person name="Lipzen A."/>
            <person name="Lutzoni F."/>
            <person name="Magnuson J."/>
            <person name="Mondo S."/>
            <person name="Nolan M."/>
            <person name="Ohm R."/>
            <person name="Pangilinan J."/>
            <person name="Park H.-J."/>
            <person name="Ramirez L."/>
            <person name="Alfaro M."/>
            <person name="Sun H."/>
            <person name="Tritt A."/>
            <person name="Yoshinaga Y."/>
            <person name="Zwiers L.-H."/>
            <person name="Turgeon B."/>
            <person name="Goodwin S."/>
            <person name="Spatafora J."/>
            <person name="Crous P."/>
            <person name="Grigoriev I."/>
        </authorList>
    </citation>
    <scope>NUCLEOTIDE SEQUENCE</scope>
    <source>
        <strain evidence="7">ATCC 16933</strain>
    </source>
</reference>
<evidence type="ECO:0000313" key="7">
    <source>
        <dbReference type="EMBL" id="KAF2454756.1"/>
    </source>
</evidence>
<evidence type="ECO:0000256" key="1">
    <source>
        <dbReference type="ARBA" id="ARBA00004123"/>
    </source>
</evidence>
<dbReference type="PANTHER" id="PTHR10870:SF0">
    <property type="entry name" value="CELL CYCLE CHECKPOINT PROTEIN RAD1"/>
    <property type="match status" value="1"/>
</dbReference>